<dbReference type="Proteomes" id="UP000193978">
    <property type="component" value="Chromosome"/>
</dbReference>
<dbReference type="AlphaFoldDB" id="A0A1W6MSP8"/>
<evidence type="ECO:0000256" key="3">
    <source>
        <dbReference type="ARBA" id="ARBA00011245"/>
    </source>
</evidence>
<comment type="subcellular location">
    <subcellularLocation>
        <location evidence="1 13">Cytoplasm</location>
    </subcellularLocation>
</comment>
<evidence type="ECO:0000313" key="15">
    <source>
        <dbReference type="Proteomes" id="UP000193978"/>
    </source>
</evidence>
<dbReference type="OrthoDB" id="9805933at2"/>
<keyword evidence="4 13" id="KW-0963">Cytoplasm</keyword>
<dbReference type="FunFam" id="3.40.1780.10:FF:000001">
    <property type="entry name" value="S-adenosylmethionine:tRNA ribosyltransferase-isomerase"/>
    <property type="match status" value="1"/>
</dbReference>
<organism evidence="14 15">
    <name type="scientific">Methylocystis bryophila</name>
    <dbReference type="NCBI Taxonomy" id="655015"/>
    <lineage>
        <taxon>Bacteria</taxon>
        <taxon>Pseudomonadati</taxon>
        <taxon>Pseudomonadota</taxon>
        <taxon>Alphaproteobacteria</taxon>
        <taxon>Hyphomicrobiales</taxon>
        <taxon>Methylocystaceae</taxon>
        <taxon>Methylocystis</taxon>
    </lineage>
</organism>
<dbReference type="NCBIfam" id="TIGR00113">
    <property type="entry name" value="queA"/>
    <property type="match status" value="1"/>
</dbReference>
<dbReference type="UniPathway" id="UPA00392"/>
<dbReference type="Gene3D" id="3.40.1780.10">
    <property type="entry name" value="QueA-like"/>
    <property type="match status" value="1"/>
</dbReference>
<dbReference type="GO" id="GO:0005737">
    <property type="term" value="C:cytoplasm"/>
    <property type="evidence" value="ECO:0007669"/>
    <property type="project" value="UniProtKB-SubCell"/>
</dbReference>
<dbReference type="Pfam" id="PF02547">
    <property type="entry name" value="Queuosine_synth"/>
    <property type="match status" value="1"/>
</dbReference>
<name>A0A1W6MSP8_9HYPH</name>
<dbReference type="Gene3D" id="2.40.10.240">
    <property type="entry name" value="QueA-like"/>
    <property type="match status" value="1"/>
</dbReference>
<comment type="catalytic activity">
    <reaction evidence="8 13">
        <text>7-aminomethyl-7-carbaguanosine(34) in tRNA + S-adenosyl-L-methionine = epoxyqueuosine(34) in tRNA + adenine + L-methionine + 2 H(+)</text>
        <dbReference type="Rhea" id="RHEA:32155"/>
        <dbReference type="Rhea" id="RHEA-COMP:10342"/>
        <dbReference type="Rhea" id="RHEA-COMP:18582"/>
        <dbReference type="ChEBI" id="CHEBI:15378"/>
        <dbReference type="ChEBI" id="CHEBI:16708"/>
        <dbReference type="ChEBI" id="CHEBI:57844"/>
        <dbReference type="ChEBI" id="CHEBI:59789"/>
        <dbReference type="ChEBI" id="CHEBI:82833"/>
        <dbReference type="ChEBI" id="CHEBI:194443"/>
        <dbReference type="EC" id="2.4.99.17"/>
    </reaction>
</comment>
<keyword evidence="6 13" id="KW-0949">S-adenosyl-L-methionine</keyword>
<comment type="pathway">
    <text evidence="2 13">tRNA modification; tRNA-queuosine biosynthesis.</text>
</comment>
<dbReference type="SUPFAM" id="SSF111337">
    <property type="entry name" value="QueA-like"/>
    <property type="match status" value="1"/>
</dbReference>
<dbReference type="RefSeq" id="WP_085770660.1">
    <property type="nucleotide sequence ID" value="NZ_AP027149.1"/>
</dbReference>
<evidence type="ECO:0000256" key="5">
    <source>
        <dbReference type="ARBA" id="ARBA00022679"/>
    </source>
</evidence>
<keyword evidence="7 13" id="KW-0671">Queuosine biosynthesis</keyword>
<gene>
    <name evidence="13" type="primary">queA</name>
    <name evidence="14" type="ORF">B1812_05330</name>
</gene>
<dbReference type="EMBL" id="CP019948">
    <property type="protein sequence ID" value="ARN80587.1"/>
    <property type="molecule type" value="Genomic_DNA"/>
</dbReference>
<evidence type="ECO:0000313" key="14">
    <source>
        <dbReference type="EMBL" id="ARN80587.1"/>
    </source>
</evidence>
<proteinExistence type="inferred from homology"/>
<keyword evidence="14" id="KW-0413">Isomerase</keyword>
<evidence type="ECO:0000256" key="7">
    <source>
        <dbReference type="ARBA" id="ARBA00022785"/>
    </source>
</evidence>
<dbReference type="EC" id="2.4.99.17" evidence="10 13"/>
<dbReference type="InterPro" id="IPR042118">
    <property type="entry name" value="QueA_dom1"/>
</dbReference>
<accession>A0A1W6MSP8</accession>
<dbReference type="InterPro" id="IPR003699">
    <property type="entry name" value="QueA"/>
</dbReference>
<protein>
    <recommendedName>
        <fullName evidence="11 13">S-adenosylmethionine:tRNA ribosyltransferase-isomerase</fullName>
        <ecNumber evidence="10 13">2.4.99.17</ecNumber>
    </recommendedName>
    <alternativeName>
        <fullName evidence="12 13">Queuosine biosynthesis protein QueA</fullName>
    </alternativeName>
</protein>
<reference evidence="14 15" key="1">
    <citation type="submission" date="2017-02" db="EMBL/GenBank/DDBJ databases">
        <authorList>
            <person name="Peterson S.W."/>
        </authorList>
    </citation>
    <scope>NUCLEOTIDE SEQUENCE [LARGE SCALE GENOMIC DNA]</scope>
    <source>
        <strain evidence="14 15">S285</strain>
    </source>
</reference>
<dbReference type="KEGG" id="mbry:B1812_05330"/>
<evidence type="ECO:0000256" key="13">
    <source>
        <dbReference type="HAMAP-Rule" id="MF_00113"/>
    </source>
</evidence>
<evidence type="ECO:0000256" key="1">
    <source>
        <dbReference type="ARBA" id="ARBA00004496"/>
    </source>
</evidence>
<dbReference type="InterPro" id="IPR036100">
    <property type="entry name" value="QueA_sf"/>
</dbReference>
<evidence type="ECO:0000256" key="11">
    <source>
        <dbReference type="ARBA" id="ARBA00069325"/>
    </source>
</evidence>
<evidence type="ECO:0000256" key="6">
    <source>
        <dbReference type="ARBA" id="ARBA00022691"/>
    </source>
</evidence>
<dbReference type="GO" id="GO:0051075">
    <property type="term" value="F:S-adenosylmethionine:tRNA ribosyltransferase-isomerase activity"/>
    <property type="evidence" value="ECO:0007669"/>
    <property type="project" value="UniProtKB-EC"/>
</dbReference>
<dbReference type="PANTHER" id="PTHR30307">
    <property type="entry name" value="S-ADENOSYLMETHIONINE:TRNA RIBOSYLTRANSFERASE-ISOMERASE"/>
    <property type="match status" value="1"/>
</dbReference>
<evidence type="ECO:0000256" key="10">
    <source>
        <dbReference type="ARBA" id="ARBA00066503"/>
    </source>
</evidence>
<keyword evidence="5 13" id="KW-0808">Transferase</keyword>
<sequence>MRVDLFDFDLPAESIALRPADPRDSARMLVLPAGEDRLEDRHVRDLPHLLRPGDALVVNDARVIRARLHGYRHREGTKAQIEATLIEQRSPSSWQAMARPAKKLAVGDRLSFGWTPTECPSANPSLEAEVEARGEAGEVTLAFDRSGSALEEAIQACGSIPLPPYIATRRAPDLRDESDYQTLFAAQPGAVAAPTAGLHFTPELLRSVEAAKISLHRLTLQVGAGTFLPVRAQDTRDHVMHAEYCSLSKETAEALNEIKGRGGRIVAVGTTALRCLESAACASGRLEPFQAKTDIFITPGYRFRVVDALMTNFHLPRSTLFMLVCAFGGLDRLKAAYAHAVRQGYRFYSYGDATLLFRT</sequence>
<evidence type="ECO:0000256" key="9">
    <source>
        <dbReference type="ARBA" id="ARBA00061210"/>
    </source>
</evidence>
<evidence type="ECO:0000256" key="2">
    <source>
        <dbReference type="ARBA" id="ARBA00004691"/>
    </source>
</evidence>
<evidence type="ECO:0000256" key="8">
    <source>
        <dbReference type="ARBA" id="ARBA00052751"/>
    </source>
</evidence>
<comment type="subunit">
    <text evidence="3 13">Monomer.</text>
</comment>
<dbReference type="STRING" id="655015.B1812_05330"/>
<dbReference type="NCBIfam" id="NF001140">
    <property type="entry name" value="PRK00147.1"/>
    <property type="match status" value="1"/>
</dbReference>
<evidence type="ECO:0000256" key="4">
    <source>
        <dbReference type="ARBA" id="ARBA00022490"/>
    </source>
</evidence>
<dbReference type="PANTHER" id="PTHR30307:SF0">
    <property type="entry name" value="S-ADENOSYLMETHIONINE:TRNA RIBOSYLTRANSFERASE-ISOMERASE"/>
    <property type="match status" value="1"/>
</dbReference>
<dbReference type="GO" id="GO:0008616">
    <property type="term" value="P:tRNA queuosine(34) biosynthetic process"/>
    <property type="evidence" value="ECO:0007669"/>
    <property type="project" value="UniProtKB-UniRule"/>
</dbReference>
<evidence type="ECO:0000256" key="12">
    <source>
        <dbReference type="ARBA" id="ARBA00076160"/>
    </source>
</evidence>
<keyword evidence="15" id="KW-1185">Reference proteome</keyword>
<dbReference type="InterPro" id="IPR042119">
    <property type="entry name" value="QueA_dom2"/>
</dbReference>
<comment type="function">
    <text evidence="13">Transfers and isomerizes the ribose moiety from AdoMet to the 7-aminomethyl group of 7-deazaguanine (preQ1-tRNA) to give epoxyqueuosine (oQ-tRNA).</text>
</comment>
<dbReference type="HAMAP" id="MF_00113">
    <property type="entry name" value="QueA"/>
    <property type="match status" value="1"/>
</dbReference>
<comment type="similarity">
    <text evidence="9 13">Belongs to the QueA family.</text>
</comment>